<dbReference type="PANTHER" id="PTHR30411:SF0">
    <property type="entry name" value="CYS-TRNA(PRO)_CYS-TRNA(CYS) DEACYLASE YBAK"/>
    <property type="match status" value="1"/>
</dbReference>
<dbReference type="NCBIfam" id="TIGR00011">
    <property type="entry name" value="YbaK_EbsC"/>
    <property type="match status" value="1"/>
</dbReference>
<gene>
    <name evidence="6" type="primary">ybaK</name>
    <name evidence="6" type="ORF">GCM10007879_08350</name>
</gene>
<dbReference type="InterPro" id="IPR004369">
    <property type="entry name" value="Prolyl-tRNA_editing_YbaK/EbsC"/>
</dbReference>
<evidence type="ECO:0000256" key="1">
    <source>
        <dbReference type="ARBA" id="ARBA00009798"/>
    </source>
</evidence>
<evidence type="ECO:0000313" key="6">
    <source>
        <dbReference type="EMBL" id="GLQ16586.1"/>
    </source>
</evidence>
<dbReference type="CDD" id="cd00002">
    <property type="entry name" value="YbaK_deacylase"/>
    <property type="match status" value="1"/>
</dbReference>
<sequence length="155" mass="16831">MSATPATKLLDKLRIDYRLHEYAYDPTAQNIGMQAADALGVDPARLFKCLMFGTSAQTGAALIPTNKEMNLKLAAKALNEKKISLLDKSKAEKLSGYVIGGISPLGQRSRCQVLLDQTALLHETILFNGGKRGLQIEIAPQDFTRAANAKTLELT</sequence>
<protein>
    <recommendedName>
        <fullName evidence="4">Cys-tRNA(Pro)/Cys-tRNA(Cys) deacylase</fullName>
        <ecNumber evidence="4">4.2.-.-</ecNumber>
    </recommendedName>
</protein>
<dbReference type="Pfam" id="PF04073">
    <property type="entry name" value="tRNA_edit"/>
    <property type="match status" value="1"/>
</dbReference>
<reference evidence="6" key="2">
    <citation type="submission" date="2023-01" db="EMBL/GenBank/DDBJ databases">
        <title>Draft genome sequence of Maritalea porphyrae strain NBRC 107169.</title>
        <authorList>
            <person name="Sun Q."/>
            <person name="Mori K."/>
        </authorList>
    </citation>
    <scope>NUCLEOTIDE SEQUENCE</scope>
    <source>
        <strain evidence="6">NBRC 107169</strain>
    </source>
</reference>
<dbReference type="PANTHER" id="PTHR30411">
    <property type="entry name" value="CYTOPLASMIC PROTEIN"/>
    <property type="match status" value="1"/>
</dbReference>
<dbReference type="Gene3D" id="3.90.960.10">
    <property type="entry name" value="YbaK/aminoacyl-tRNA synthetase-associated domain"/>
    <property type="match status" value="1"/>
</dbReference>
<proteinExistence type="inferred from homology"/>
<dbReference type="PIRSF" id="PIRSF006181">
    <property type="entry name" value="EbsC_YbaK"/>
    <property type="match status" value="1"/>
</dbReference>
<evidence type="ECO:0000256" key="3">
    <source>
        <dbReference type="ARBA" id="ARBA00023239"/>
    </source>
</evidence>
<comment type="similarity">
    <text evidence="1 4">Belongs to the prolyl-tRNA editing family. YbaK/EbsC subfamily.</text>
</comment>
<name>A0ABQ5UMS0_9HYPH</name>
<dbReference type="RefSeq" id="WP_284362250.1">
    <property type="nucleotide sequence ID" value="NZ_BSNI01000002.1"/>
</dbReference>
<dbReference type="InterPro" id="IPR007214">
    <property type="entry name" value="YbaK/aa-tRNA-synth-assoc-dom"/>
</dbReference>
<evidence type="ECO:0000256" key="2">
    <source>
        <dbReference type="ARBA" id="ARBA00022917"/>
    </source>
</evidence>
<organism evidence="6 7">
    <name type="scientific">Maritalea porphyrae</name>
    <dbReference type="NCBI Taxonomy" id="880732"/>
    <lineage>
        <taxon>Bacteria</taxon>
        <taxon>Pseudomonadati</taxon>
        <taxon>Pseudomonadota</taxon>
        <taxon>Alphaproteobacteria</taxon>
        <taxon>Hyphomicrobiales</taxon>
        <taxon>Devosiaceae</taxon>
        <taxon>Maritalea</taxon>
    </lineage>
</organism>
<comment type="caution">
    <text evidence="6">The sequence shown here is derived from an EMBL/GenBank/DDBJ whole genome shotgun (WGS) entry which is preliminary data.</text>
</comment>
<keyword evidence="3 4" id="KW-0456">Lyase</keyword>
<evidence type="ECO:0000313" key="7">
    <source>
        <dbReference type="Proteomes" id="UP001161405"/>
    </source>
</evidence>
<dbReference type="Proteomes" id="UP001161405">
    <property type="component" value="Unassembled WGS sequence"/>
</dbReference>
<dbReference type="EC" id="4.2.-.-" evidence="4"/>
<dbReference type="EMBL" id="BSNI01000002">
    <property type="protein sequence ID" value="GLQ16586.1"/>
    <property type="molecule type" value="Genomic_DNA"/>
</dbReference>
<dbReference type="SUPFAM" id="SSF55826">
    <property type="entry name" value="YbaK/ProRS associated domain"/>
    <property type="match status" value="1"/>
</dbReference>
<accession>A0ABQ5UMS0</accession>
<feature type="domain" description="YbaK/aminoacyl-tRNA synthetase-associated" evidence="5">
    <location>
        <begin position="34"/>
        <end position="145"/>
    </location>
</feature>
<evidence type="ECO:0000259" key="5">
    <source>
        <dbReference type="Pfam" id="PF04073"/>
    </source>
</evidence>
<reference evidence="6" key="1">
    <citation type="journal article" date="2014" name="Int. J. Syst. Evol. Microbiol.">
        <title>Complete genome of a new Firmicutes species belonging to the dominant human colonic microbiota ('Ruminococcus bicirculans') reveals two chromosomes and a selective capacity to utilize plant glucans.</title>
        <authorList>
            <consortium name="NISC Comparative Sequencing Program"/>
            <person name="Wegmann U."/>
            <person name="Louis P."/>
            <person name="Goesmann A."/>
            <person name="Henrissat B."/>
            <person name="Duncan S.H."/>
            <person name="Flint H.J."/>
        </authorList>
    </citation>
    <scope>NUCLEOTIDE SEQUENCE</scope>
    <source>
        <strain evidence="6">NBRC 107169</strain>
    </source>
</reference>
<keyword evidence="7" id="KW-1185">Reference proteome</keyword>
<dbReference type="InterPro" id="IPR036754">
    <property type="entry name" value="YbaK/aa-tRNA-synt-asso_dom_sf"/>
</dbReference>
<evidence type="ECO:0000256" key="4">
    <source>
        <dbReference type="PIRNR" id="PIRNR006181"/>
    </source>
</evidence>
<keyword evidence="2 4" id="KW-0648">Protein biosynthesis</keyword>